<keyword evidence="2" id="KW-1185">Reference proteome</keyword>
<dbReference type="EMBL" id="GG697240">
    <property type="protein sequence ID" value="EET90033.1"/>
    <property type="molecule type" value="Genomic_DNA"/>
</dbReference>
<dbReference type="AlphaFoldDB" id="C7DHD1"/>
<evidence type="ECO:0000313" key="1">
    <source>
        <dbReference type="EMBL" id="EET90033.1"/>
    </source>
</evidence>
<organism evidence="1 2">
    <name type="scientific">Candidatus Micrarchaeum acidiphilum ARMAN-2</name>
    <dbReference type="NCBI Taxonomy" id="425595"/>
    <lineage>
        <taxon>Archaea</taxon>
        <taxon>Candidatus Micrarchaeota</taxon>
        <taxon>Candidatus Micrarchaeia</taxon>
        <taxon>Candidatus Micrarchaeales</taxon>
        <taxon>Candidatus Micrarchaeaceae</taxon>
        <taxon>Candidatus Micrarchaeum</taxon>
    </lineage>
</organism>
<protein>
    <submittedName>
        <fullName evidence="1">Uncharacterized protein</fullName>
    </submittedName>
</protein>
<proteinExistence type="predicted"/>
<gene>
    <name evidence="1" type="ORF">UNLARM2_0477</name>
</gene>
<accession>C7DHD1</accession>
<evidence type="ECO:0000313" key="2">
    <source>
        <dbReference type="Proteomes" id="UP000332487"/>
    </source>
</evidence>
<sequence>MKLRRVSSGHSTLARSWRRPSRKVYRCDVLVEKRVSIKLLGDAKDAYLALKKKVAEDAAKGITDSFHQTLLKSIDNKIAILKVDYDYGIHIPKKNVAQKYISLYEVTNLWKVNLSGAWRMIYTIKQPQREDTEVEILSIWLDVLDIIDHEEYDKIFGYRKR</sequence>
<reference evidence="1 2" key="2">
    <citation type="journal article" date="2010" name="Proc. Natl. Acad. Sci. U.S.A.">
        <title>Enigmatic, ultrasmall, uncultivated Archaea.</title>
        <authorList>
            <person name="Baker B.J."/>
            <person name="Comolli L.R."/>
            <person name="Dick G.J."/>
            <person name="Hauser L.J."/>
            <person name="Hyatt D."/>
            <person name="Dill B.D."/>
            <person name="Land M.L."/>
            <person name="Verberkmoes N.C."/>
            <person name="Hettich R.L."/>
            <person name="Banfield J.F."/>
        </authorList>
    </citation>
    <scope>NUCLEOTIDE SEQUENCE [LARGE SCALE GENOMIC DNA]</scope>
    <source>
        <strain evidence="1">ARMAN-2</strain>
    </source>
</reference>
<name>C7DHD1_MICA2</name>
<reference evidence="1 2" key="1">
    <citation type="journal article" date="2009" name="Genome Biol.">
        <title>Community-wide analysis of microbial genome sequence signatures.</title>
        <authorList>
            <person name="Dick G.J."/>
            <person name="Andersson A.F."/>
            <person name="Baker B.J."/>
            <person name="Simmons S.L."/>
            <person name="Thomas B.C."/>
            <person name="Yelton A.P."/>
            <person name="Banfield J.F."/>
        </authorList>
    </citation>
    <scope>NUCLEOTIDE SEQUENCE [LARGE SCALE GENOMIC DNA]</scope>
    <source>
        <strain evidence="1">ARMAN-2</strain>
    </source>
</reference>
<dbReference type="Proteomes" id="UP000332487">
    <property type="component" value="Unassembled WGS sequence"/>
</dbReference>